<reference evidence="1 2" key="1">
    <citation type="submission" date="2017-11" db="EMBL/GenBank/DDBJ databases">
        <title>Draft genome sequence of environmental isolate Aeromonas cavernicola sp. nov. MDC 2508.</title>
        <authorList>
            <person name="Colston S.M."/>
            <person name="Navarro A."/>
            <person name="Martinez-Murcia A.J."/>
            <person name="Graf J."/>
        </authorList>
    </citation>
    <scope>NUCLEOTIDE SEQUENCE [LARGE SCALE GENOMIC DNA]</scope>
    <source>
        <strain evidence="1 2">MDC 2508</strain>
    </source>
</reference>
<proteinExistence type="predicted"/>
<dbReference type="AlphaFoldDB" id="A0A2H9U7B3"/>
<name>A0A2H9U7B3_9GAMM</name>
<comment type="caution">
    <text evidence="1">The sequence shown here is derived from an EMBL/GenBank/DDBJ whole genome shotgun (WGS) entry which is preliminary data.</text>
</comment>
<dbReference type="Proteomes" id="UP000235861">
    <property type="component" value="Unassembled WGS sequence"/>
</dbReference>
<gene>
    <name evidence="1" type="ORF">CUC53_04680</name>
</gene>
<protein>
    <submittedName>
        <fullName evidence="1">Uncharacterized protein</fullName>
    </submittedName>
</protein>
<dbReference type="RefSeq" id="WP_100293073.1">
    <property type="nucleotide sequence ID" value="NZ_PGGC01000042.1"/>
</dbReference>
<keyword evidence="2" id="KW-1185">Reference proteome</keyword>
<organism evidence="1 2">
    <name type="scientific">Aeromonas cavernicola</name>
    <dbReference type="NCBI Taxonomy" id="1006623"/>
    <lineage>
        <taxon>Bacteria</taxon>
        <taxon>Pseudomonadati</taxon>
        <taxon>Pseudomonadota</taxon>
        <taxon>Gammaproteobacteria</taxon>
        <taxon>Aeromonadales</taxon>
        <taxon>Aeromonadaceae</taxon>
        <taxon>Aeromonas</taxon>
    </lineage>
</organism>
<dbReference type="EMBL" id="PGGC01000042">
    <property type="protein sequence ID" value="PJG59925.1"/>
    <property type="molecule type" value="Genomic_DNA"/>
</dbReference>
<evidence type="ECO:0000313" key="1">
    <source>
        <dbReference type="EMBL" id="PJG59925.1"/>
    </source>
</evidence>
<accession>A0A2H9U7B3</accession>
<evidence type="ECO:0000313" key="2">
    <source>
        <dbReference type="Proteomes" id="UP000235861"/>
    </source>
</evidence>
<sequence>MSHVAEELSILIYLFLNHDNKYIQLGSEVLVLALGGKMGGCYVRFYGPMLLFFINKNHKDRFFFGGGDSVLARDEDS</sequence>